<gene>
    <name evidence="9" type="ORF">PHPALM_8516</name>
</gene>
<dbReference type="PANTHER" id="PTHR22883:SF445">
    <property type="entry name" value="PALMITOYLTRANSFERASE"/>
    <property type="match status" value="1"/>
</dbReference>
<dbReference type="AlphaFoldDB" id="A0A2P4Y9N3"/>
<keyword evidence="6 7" id="KW-0012">Acyltransferase</keyword>
<evidence type="ECO:0000256" key="7">
    <source>
        <dbReference type="RuleBase" id="RU079119"/>
    </source>
</evidence>
<evidence type="ECO:0000256" key="2">
    <source>
        <dbReference type="ARBA" id="ARBA00022679"/>
    </source>
</evidence>
<feature type="transmembrane region" description="Helical" evidence="7">
    <location>
        <begin position="72"/>
        <end position="95"/>
    </location>
</feature>
<organism evidence="9 10">
    <name type="scientific">Phytophthora palmivora</name>
    <dbReference type="NCBI Taxonomy" id="4796"/>
    <lineage>
        <taxon>Eukaryota</taxon>
        <taxon>Sar</taxon>
        <taxon>Stramenopiles</taxon>
        <taxon>Oomycota</taxon>
        <taxon>Peronosporomycetes</taxon>
        <taxon>Peronosporales</taxon>
        <taxon>Peronosporaceae</taxon>
        <taxon>Phytophthora</taxon>
    </lineage>
</organism>
<dbReference type="InterPro" id="IPR001594">
    <property type="entry name" value="Palmitoyltrfase_DHHC"/>
</dbReference>
<keyword evidence="2 7" id="KW-0808">Transferase</keyword>
<keyword evidence="4 7" id="KW-1133">Transmembrane helix</keyword>
<dbReference type="Pfam" id="PF01529">
    <property type="entry name" value="DHHC"/>
    <property type="match status" value="1"/>
</dbReference>
<dbReference type="EC" id="2.3.1.225" evidence="7"/>
<evidence type="ECO:0000256" key="3">
    <source>
        <dbReference type="ARBA" id="ARBA00022692"/>
    </source>
</evidence>
<evidence type="ECO:0000259" key="8">
    <source>
        <dbReference type="Pfam" id="PF01529"/>
    </source>
</evidence>
<name>A0A2P4Y9N3_9STRA</name>
<sequence>MSSPGILLPQTLVYFDNYEFDGVLYHKRECRTCKTIKLARSKHCSICNNCIPRFDHHCGWLNTCIGERNHWIFLRFLMMNVLMCGYGSYVLFAILSDEYKNLLDEPFLNESTHAVVQGEPMVVVRYLVHEEAVVTVLFVLCVGMGLALVCFFGFHLYMVSSNLTTNEFFKRRELDRSHKPESNEVTYRATESSKIPQSKVCPNTHIYSLGSLLANWHEVWNPRYKTKIFAVKMAASKLSDCSKGVKSA</sequence>
<comment type="similarity">
    <text evidence="7">Belongs to the DHHC palmitoyltransferase family.</text>
</comment>
<dbReference type="PROSITE" id="PS50216">
    <property type="entry name" value="DHHC"/>
    <property type="match status" value="1"/>
</dbReference>
<protein>
    <recommendedName>
        <fullName evidence="7">Palmitoyltransferase</fullName>
        <ecNumber evidence="7">2.3.1.225</ecNumber>
    </recommendedName>
</protein>
<accession>A0A2P4Y9N3</accession>
<feature type="domain" description="Palmitoyltransferase DHHC" evidence="8">
    <location>
        <begin position="26"/>
        <end position="171"/>
    </location>
</feature>
<comment type="caution">
    <text evidence="9">The sequence shown here is derived from an EMBL/GenBank/DDBJ whole genome shotgun (WGS) entry which is preliminary data.</text>
</comment>
<dbReference type="GO" id="GO:0006612">
    <property type="term" value="P:protein targeting to membrane"/>
    <property type="evidence" value="ECO:0007669"/>
    <property type="project" value="TreeGrafter"/>
</dbReference>
<dbReference type="OrthoDB" id="5977743at2759"/>
<dbReference type="Proteomes" id="UP000237271">
    <property type="component" value="Unassembled WGS sequence"/>
</dbReference>
<feature type="transmembrane region" description="Helical" evidence="7">
    <location>
        <begin position="132"/>
        <end position="154"/>
    </location>
</feature>
<evidence type="ECO:0000313" key="9">
    <source>
        <dbReference type="EMBL" id="POM74517.1"/>
    </source>
</evidence>
<keyword evidence="5 7" id="KW-0472">Membrane</keyword>
<dbReference type="GO" id="GO:0005783">
    <property type="term" value="C:endoplasmic reticulum"/>
    <property type="evidence" value="ECO:0007669"/>
    <property type="project" value="TreeGrafter"/>
</dbReference>
<evidence type="ECO:0000256" key="4">
    <source>
        <dbReference type="ARBA" id="ARBA00022989"/>
    </source>
</evidence>
<keyword evidence="3 7" id="KW-0812">Transmembrane</keyword>
<evidence type="ECO:0000256" key="5">
    <source>
        <dbReference type="ARBA" id="ARBA00023136"/>
    </source>
</evidence>
<evidence type="ECO:0000313" key="10">
    <source>
        <dbReference type="Proteomes" id="UP000237271"/>
    </source>
</evidence>
<dbReference type="InterPro" id="IPR039859">
    <property type="entry name" value="PFA4/ZDH16/20/ERF2-like"/>
</dbReference>
<comment type="catalytic activity">
    <reaction evidence="7">
        <text>L-cysteinyl-[protein] + hexadecanoyl-CoA = S-hexadecanoyl-L-cysteinyl-[protein] + CoA</text>
        <dbReference type="Rhea" id="RHEA:36683"/>
        <dbReference type="Rhea" id="RHEA-COMP:10131"/>
        <dbReference type="Rhea" id="RHEA-COMP:11032"/>
        <dbReference type="ChEBI" id="CHEBI:29950"/>
        <dbReference type="ChEBI" id="CHEBI:57287"/>
        <dbReference type="ChEBI" id="CHEBI:57379"/>
        <dbReference type="ChEBI" id="CHEBI:74151"/>
        <dbReference type="EC" id="2.3.1.225"/>
    </reaction>
</comment>
<dbReference type="GO" id="GO:0019706">
    <property type="term" value="F:protein-cysteine S-palmitoyltransferase activity"/>
    <property type="evidence" value="ECO:0007669"/>
    <property type="project" value="UniProtKB-EC"/>
</dbReference>
<dbReference type="PANTHER" id="PTHR22883">
    <property type="entry name" value="ZINC FINGER DHHC DOMAIN CONTAINING PROTEIN"/>
    <property type="match status" value="1"/>
</dbReference>
<reference evidence="9 10" key="1">
    <citation type="journal article" date="2017" name="Genome Biol. Evol.">
        <title>Phytophthora megakarya and P. palmivora, closely related causal agents of cacao black pod rot, underwent increases in genome sizes and gene numbers by different mechanisms.</title>
        <authorList>
            <person name="Ali S.S."/>
            <person name="Shao J."/>
            <person name="Lary D.J."/>
            <person name="Kronmiller B."/>
            <person name="Shen D."/>
            <person name="Strem M.D."/>
            <person name="Amoako-Attah I."/>
            <person name="Akrofi A.Y."/>
            <person name="Begoude B.A."/>
            <person name="Ten Hoopen G.M."/>
            <person name="Coulibaly K."/>
            <person name="Kebe B.I."/>
            <person name="Melnick R.L."/>
            <person name="Guiltinan M.J."/>
            <person name="Tyler B.M."/>
            <person name="Meinhardt L.W."/>
            <person name="Bailey B.A."/>
        </authorList>
    </citation>
    <scope>NUCLEOTIDE SEQUENCE [LARGE SCALE GENOMIC DNA]</scope>
    <source>
        <strain evidence="10">sbr112.9</strain>
    </source>
</reference>
<comment type="domain">
    <text evidence="7">The DHHC domain is required for palmitoyltransferase activity.</text>
</comment>
<evidence type="ECO:0000256" key="1">
    <source>
        <dbReference type="ARBA" id="ARBA00004141"/>
    </source>
</evidence>
<proteinExistence type="inferred from homology"/>
<dbReference type="GO" id="GO:0005794">
    <property type="term" value="C:Golgi apparatus"/>
    <property type="evidence" value="ECO:0007669"/>
    <property type="project" value="TreeGrafter"/>
</dbReference>
<dbReference type="GO" id="GO:0016020">
    <property type="term" value="C:membrane"/>
    <property type="evidence" value="ECO:0007669"/>
    <property type="project" value="UniProtKB-SubCell"/>
</dbReference>
<evidence type="ECO:0000256" key="6">
    <source>
        <dbReference type="ARBA" id="ARBA00023315"/>
    </source>
</evidence>
<dbReference type="EMBL" id="NCKW01004860">
    <property type="protein sequence ID" value="POM74517.1"/>
    <property type="molecule type" value="Genomic_DNA"/>
</dbReference>
<comment type="subcellular location">
    <subcellularLocation>
        <location evidence="1">Membrane</location>
        <topology evidence="1">Multi-pass membrane protein</topology>
    </subcellularLocation>
</comment>
<keyword evidence="10" id="KW-1185">Reference proteome</keyword>